<feature type="non-terminal residue" evidence="1">
    <location>
        <position position="276"/>
    </location>
</feature>
<gene>
    <name evidence="1" type="ORF">EIC57_24850</name>
</gene>
<dbReference type="AlphaFoldDB" id="A0A5X4XEU3"/>
<organism evidence="1">
    <name type="scientific">Salmonella enterica subsp. enterica serovar Schwarzengrund</name>
    <dbReference type="NCBI Taxonomy" id="340190"/>
    <lineage>
        <taxon>Bacteria</taxon>
        <taxon>Pseudomonadati</taxon>
        <taxon>Pseudomonadota</taxon>
        <taxon>Gammaproteobacteria</taxon>
        <taxon>Enterobacterales</taxon>
        <taxon>Enterobacteriaceae</taxon>
        <taxon>Salmonella</taxon>
    </lineage>
</organism>
<evidence type="ECO:0000313" key="1">
    <source>
        <dbReference type="EMBL" id="EBZ9893868.1"/>
    </source>
</evidence>
<proteinExistence type="predicted"/>
<name>A0A5X4XEU3_SALET</name>
<sequence length="276" mass="28476">MMKVTANGKTFTFPDGTSTEDIGTAIDEYFAGQAVQQQTANQANNAPTREEPSLMQQAGDWLTGSQSAGQIAEQAGRGLVNIPFDVLQGGASLINAISQGLGGPKVLDDVYRPVDRPTDPYAQAGETIGGYLVPGVGTAGSMAIGSLAEAANQKGDFAQNAAKNAGVNLAAQGVLSAAAKGIGRGITAIKGDIAPEVAKKIATSESMGVTPMTSDVIPPKNAFTRGLTQDAEGALLGTGSKRAEQYATRSKLVSNYFDRFGEYNPDDVVKSLTTTL</sequence>
<dbReference type="EMBL" id="AAHSXG010000076">
    <property type="protein sequence ID" value="EBZ9893868.1"/>
    <property type="molecule type" value="Genomic_DNA"/>
</dbReference>
<comment type="caution">
    <text evidence="1">The sequence shown here is derived from an EMBL/GenBank/DDBJ whole genome shotgun (WGS) entry which is preliminary data.</text>
</comment>
<accession>A0A5X4XEU3</accession>
<protein>
    <submittedName>
        <fullName evidence="1">DNA transfer protein</fullName>
    </submittedName>
</protein>
<reference evidence="1" key="1">
    <citation type="submission" date="2018-11" db="EMBL/GenBank/DDBJ databases">
        <authorList>
            <consortium name="GenomeTrakr network: Whole genome sequencing for foodborne pathogen traceback"/>
        </authorList>
    </citation>
    <scope>NUCLEOTIDE SEQUENCE</scope>
    <source>
        <strain evidence="1">FSIS11807454</strain>
    </source>
</reference>